<dbReference type="OrthoDB" id="1922547at2759"/>
<dbReference type="PANTHER" id="PTHR31304">
    <property type="entry name" value="LOB DOMAIN-CONTAINING PROTEIN 38"/>
    <property type="match status" value="1"/>
</dbReference>
<evidence type="ECO:0000313" key="5">
    <source>
        <dbReference type="RefSeq" id="XP_016477939.1"/>
    </source>
</evidence>
<protein>
    <submittedName>
        <fullName evidence="5">LOB domain-containing protein 40-like</fullName>
    </submittedName>
    <submittedName>
        <fullName evidence="5">LOB domain-containing protein 41-like</fullName>
    </submittedName>
</protein>
<dbReference type="Proteomes" id="UP000790787">
    <property type="component" value="Chromosome 4"/>
</dbReference>
<dbReference type="GeneID" id="107799348"/>
<keyword evidence="4" id="KW-1185">Reference proteome</keyword>
<comment type="similarity">
    <text evidence="1">Belongs to the LOB domain-containing protein family.</text>
</comment>
<evidence type="ECO:0000256" key="1">
    <source>
        <dbReference type="ARBA" id="ARBA00005474"/>
    </source>
</evidence>
<reference evidence="4" key="1">
    <citation type="journal article" date="2014" name="Nat. Commun.">
        <title>The tobacco genome sequence and its comparison with those of tomato and potato.</title>
        <authorList>
            <person name="Sierro N."/>
            <person name="Battey J.N."/>
            <person name="Ouadi S."/>
            <person name="Bakaher N."/>
            <person name="Bovet L."/>
            <person name="Willig A."/>
            <person name="Goepfert S."/>
            <person name="Peitsch M.C."/>
            <person name="Ivanov N.V."/>
        </authorList>
    </citation>
    <scope>NUCLEOTIDE SEQUENCE [LARGE SCALE GENOMIC DNA]</scope>
</reference>
<dbReference type="RefSeq" id="XP_016477939.1">
    <property type="nucleotide sequence ID" value="XM_016622453.1"/>
</dbReference>
<sequence length="248" mass="26877">MRLSCNGCRVLRKGCNEKCSIKPCLQWIKSPEAQSNATLFLAKFYGRAGLLNLINSGPDHLRPAIFSSLLYEACGRIVNPIYGSAGLLTSGNWQLCQAAVDAVLSGASIEKLSPDSAANTVCPSLKVCDIRHVSKENDLTPDLHKVKVRTKFKRVSAKPQQRNQSPEVDYAARVMWSWSHKEEEVIGSPSRDSGLSQQREGESGDADSGSVETVEASLAKLDESDVGLELTLGLQPLMKSPECGATRS</sequence>
<organism evidence="4 5">
    <name type="scientific">Nicotiana tabacum</name>
    <name type="common">Common tobacco</name>
    <dbReference type="NCBI Taxonomy" id="4097"/>
    <lineage>
        <taxon>Eukaryota</taxon>
        <taxon>Viridiplantae</taxon>
        <taxon>Streptophyta</taxon>
        <taxon>Embryophyta</taxon>
        <taxon>Tracheophyta</taxon>
        <taxon>Spermatophyta</taxon>
        <taxon>Magnoliopsida</taxon>
        <taxon>eudicotyledons</taxon>
        <taxon>Gunneridae</taxon>
        <taxon>Pentapetalae</taxon>
        <taxon>asterids</taxon>
        <taxon>lamiids</taxon>
        <taxon>Solanales</taxon>
        <taxon>Solanaceae</taxon>
        <taxon>Nicotianoideae</taxon>
        <taxon>Nicotianeae</taxon>
        <taxon>Nicotiana</taxon>
    </lineage>
</organism>
<dbReference type="KEGG" id="nta:107799348"/>
<dbReference type="AlphaFoldDB" id="A0A1S4AMS3"/>
<dbReference type="STRING" id="4097.A0A1S4AMS3"/>
<accession>A0A1S4AMS3</accession>
<dbReference type="PANTHER" id="PTHR31304:SF70">
    <property type="entry name" value="LOB DOMAIN-CONTAINING PROTEIN 41-LIKE"/>
    <property type="match status" value="1"/>
</dbReference>
<dbReference type="InterPro" id="IPR004883">
    <property type="entry name" value="LOB"/>
</dbReference>
<feature type="domain" description="LOB" evidence="3">
    <location>
        <begin position="3"/>
        <end position="109"/>
    </location>
</feature>
<dbReference type="SMR" id="A0A1S4AMS3"/>
<evidence type="ECO:0000256" key="2">
    <source>
        <dbReference type="SAM" id="MobiDB-lite"/>
    </source>
</evidence>
<gene>
    <name evidence="5" type="primary">LOC107799348</name>
</gene>
<dbReference type="PaxDb" id="4097-A0A1S4AMS3"/>
<evidence type="ECO:0000259" key="3">
    <source>
        <dbReference type="PROSITE" id="PS50891"/>
    </source>
</evidence>
<dbReference type="Pfam" id="PF03195">
    <property type="entry name" value="LOB"/>
    <property type="match status" value="1"/>
</dbReference>
<evidence type="ECO:0000313" key="4">
    <source>
        <dbReference type="Proteomes" id="UP000790787"/>
    </source>
</evidence>
<feature type="region of interest" description="Disordered" evidence="2">
    <location>
        <begin position="182"/>
        <end position="218"/>
    </location>
</feature>
<dbReference type="RefSeq" id="XP_016477939.1">
    <property type="nucleotide sequence ID" value="XM_016622453.2"/>
</dbReference>
<proteinExistence type="inferred from homology"/>
<dbReference type="GO" id="GO:0010468">
    <property type="term" value="P:regulation of gene expression"/>
    <property type="evidence" value="ECO:0000318"/>
    <property type="project" value="GO_Central"/>
</dbReference>
<name>A0A1S4AMS3_TOBAC</name>
<dbReference type="PROSITE" id="PS50891">
    <property type="entry name" value="LOB"/>
    <property type="match status" value="1"/>
</dbReference>
<reference evidence="5" key="2">
    <citation type="submission" date="2025-08" db="UniProtKB">
        <authorList>
            <consortium name="RefSeq"/>
        </authorList>
    </citation>
    <scope>IDENTIFICATION</scope>
    <source>
        <tissue evidence="5">Leaf</tissue>
    </source>
</reference>
<dbReference type="OMA" id="MNRTKTH"/>